<comment type="similarity">
    <text evidence="1">Belongs to the RelB/DinJ antitoxin family.</text>
</comment>
<evidence type="ECO:0000313" key="4">
    <source>
        <dbReference type="Proteomes" id="UP000831151"/>
    </source>
</evidence>
<proteinExistence type="inferred from homology"/>
<dbReference type="InterPro" id="IPR007337">
    <property type="entry name" value="RelB/DinJ"/>
</dbReference>
<dbReference type="InterPro" id="IPR013321">
    <property type="entry name" value="Arc_rbn_hlx_hlx"/>
</dbReference>
<sequence>MSNTNLNVRIDKDIKKAAEEVYAELGFNMSTAINMFLRASIRKGGIPFDLKLDVPNKETLEAIEEGRRLAMDPSTPLYDNMEDLRRALEV</sequence>
<dbReference type="Proteomes" id="UP000831151">
    <property type="component" value="Chromosome"/>
</dbReference>
<dbReference type="GO" id="GO:0044010">
    <property type="term" value="P:single-species biofilm formation"/>
    <property type="evidence" value="ECO:0007669"/>
    <property type="project" value="InterPro"/>
</dbReference>
<evidence type="ECO:0000256" key="2">
    <source>
        <dbReference type="ARBA" id="ARBA00022649"/>
    </source>
</evidence>
<dbReference type="AlphaFoldDB" id="A0A9E7DJL3"/>
<dbReference type="GO" id="GO:0006355">
    <property type="term" value="P:regulation of DNA-templated transcription"/>
    <property type="evidence" value="ECO:0007669"/>
    <property type="project" value="InterPro"/>
</dbReference>
<dbReference type="Gene3D" id="1.10.1220.10">
    <property type="entry name" value="Met repressor-like"/>
    <property type="match status" value="1"/>
</dbReference>
<dbReference type="InterPro" id="IPR026262">
    <property type="entry name" value="DinJ"/>
</dbReference>
<dbReference type="Pfam" id="PF04221">
    <property type="entry name" value="RelB"/>
    <property type="match status" value="1"/>
</dbReference>
<dbReference type="GO" id="GO:0000987">
    <property type="term" value="F:cis-regulatory region sequence-specific DNA binding"/>
    <property type="evidence" value="ECO:0007669"/>
    <property type="project" value="InterPro"/>
</dbReference>
<evidence type="ECO:0000313" key="3">
    <source>
        <dbReference type="EMBL" id="UQK59143.1"/>
    </source>
</evidence>
<gene>
    <name evidence="3" type="ORF">M1R53_00290</name>
</gene>
<dbReference type="EMBL" id="CP096649">
    <property type="protein sequence ID" value="UQK59143.1"/>
    <property type="molecule type" value="Genomic_DNA"/>
</dbReference>
<dbReference type="KEGG" id="fms:M1R53_00290"/>
<dbReference type="NCBIfam" id="TIGR02384">
    <property type="entry name" value="RelB_DinJ"/>
    <property type="match status" value="1"/>
</dbReference>
<dbReference type="RefSeq" id="WP_249242655.1">
    <property type="nucleotide sequence ID" value="NZ_CP096649.1"/>
</dbReference>
<dbReference type="PANTHER" id="PTHR38781:SF1">
    <property type="entry name" value="ANTITOXIN DINJ-RELATED"/>
    <property type="match status" value="1"/>
</dbReference>
<organism evidence="3 4">
    <name type="scientific">Fenollaria massiliensis</name>
    <dbReference type="NCBI Taxonomy" id="938288"/>
    <lineage>
        <taxon>Bacteria</taxon>
        <taxon>Bacillati</taxon>
        <taxon>Bacillota</taxon>
        <taxon>Clostridia</taxon>
        <taxon>Eubacteriales</taxon>
        <taxon>Fenollaria</taxon>
    </lineage>
</organism>
<reference evidence="3" key="1">
    <citation type="submission" date="2022-04" db="EMBL/GenBank/DDBJ databases">
        <title>Complete genome sequences of Ezakiella coagulans and Fenollaria massiliensis.</title>
        <authorList>
            <person name="France M.T."/>
            <person name="Clifford J."/>
            <person name="Narina S."/>
            <person name="Rutt L."/>
            <person name="Ravel J."/>
        </authorList>
    </citation>
    <scope>NUCLEOTIDE SEQUENCE</scope>
    <source>
        <strain evidence="3">C0061C2</strain>
    </source>
</reference>
<evidence type="ECO:0000256" key="1">
    <source>
        <dbReference type="ARBA" id="ARBA00010562"/>
    </source>
</evidence>
<dbReference type="PANTHER" id="PTHR38781">
    <property type="entry name" value="ANTITOXIN DINJ-RELATED"/>
    <property type="match status" value="1"/>
</dbReference>
<dbReference type="GO" id="GO:0015643">
    <property type="term" value="F:toxic substance binding"/>
    <property type="evidence" value="ECO:0007669"/>
    <property type="project" value="InterPro"/>
</dbReference>
<accession>A0A9E7DJL3</accession>
<name>A0A9E7DJL3_9FIRM</name>
<dbReference type="GO" id="GO:0006351">
    <property type="term" value="P:DNA-templated transcription"/>
    <property type="evidence" value="ECO:0007669"/>
    <property type="project" value="TreeGrafter"/>
</dbReference>
<keyword evidence="4" id="KW-1185">Reference proteome</keyword>
<dbReference type="PIRSF" id="PIRSF003108">
    <property type="entry name" value="DinJ"/>
    <property type="match status" value="1"/>
</dbReference>
<keyword evidence="2" id="KW-1277">Toxin-antitoxin system</keyword>
<protein>
    <submittedName>
        <fullName evidence="3">Type II toxin-antitoxin system RelB/DinJ family antitoxin</fullName>
    </submittedName>
</protein>